<dbReference type="Gene3D" id="6.10.340.10">
    <property type="match status" value="1"/>
</dbReference>
<evidence type="ECO:0000259" key="12">
    <source>
        <dbReference type="PROSITE" id="PS50885"/>
    </source>
</evidence>
<dbReference type="SMART" id="SM00304">
    <property type="entry name" value="HAMP"/>
    <property type="match status" value="2"/>
</dbReference>
<evidence type="ECO:0000256" key="6">
    <source>
        <dbReference type="ARBA" id="ARBA00023136"/>
    </source>
</evidence>
<feature type="domain" description="Methyl-accepting transducer" evidence="11">
    <location>
        <begin position="348"/>
        <end position="577"/>
    </location>
</feature>
<evidence type="ECO:0000256" key="10">
    <source>
        <dbReference type="SAM" id="Phobius"/>
    </source>
</evidence>
<keyword evidence="6 10" id="KW-0472">Membrane</keyword>
<reference evidence="13 14" key="2">
    <citation type="submission" date="2012-06" db="EMBL/GenBank/DDBJ databases">
        <authorList>
            <person name="Fiebig A."/>
        </authorList>
    </citation>
    <scope>NUCLEOTIDE SEQUENCE [LARGE SCALE GENOMIC DNA]</scope>
    <source>
        <strain evidence="13 14">DFL-43</strain>
    </source>
</reference>
<feature type="transmembrane region" description="Helical" evidence="10">
    <location>
        <begin position="192"/>
        <end position="210"/>
    </location>
</feature>
<feature type="region of interest" description="Disordered" evidence="9">
    <location>
        <begin position="392"/>
        <end position="413"/>
    </location>
</feature>
<dbReference type="Gene3D" id="1.10.287.950">
    <property type="entry name" value="Methyl-accepting chemotaxis protein"/>
    <property type="match status" value="1"/>
</dbReference>
<dbReference type="PANTHER" id="PTHR43531:SF11">
    <property type="entry name" value="METHYL-ACCEPTING CHEMOTAXIS PROTEIN 3"/>
    <property type="match status" value="1"/>
</dbReference>
<evidence type="ECO:0000256" key="8">
    <source>
        <dbReference type="PROSITE-ProRule" id="PRU00284"/>
    </source>
</evidence>
<dbReference type="PROSITE" id="PS50111">
    <property type="entry name" value="CHEMOTAXIS_TRANSDUC_2"/>
    <property type="match status" value="1"/>
</dbReference>
<sequence length="606" mass="65782">MMSTFKISTRLYVLVALALAVFTAAAVYKLYDSQNALVHERKTKLNALDESMIAMFKHFHSLEVSGEMTREEAQARATEAVRAMRYEADGYFWINDMNNVMVMHPIKPALEGQNLEQLKDPTGKFIFQEMVKVVKADGEGYVDYYWPKPGAEEPVLKYSHVEGFAPWGWIVGTGVYADDLAALFKTNASRSAVILGLGALAILLFAYATVRSVVNPIRNLNTTMHAIAREDVDGDVPETHRKDEVGDMAAAVLVLRDSVRERADLRVRDADQQERINAERGEGERRQQQINKSQADVMQTLGSALERLASGDLTVQIGEIPSEYTKLRDDFNSAVVALGDVIATISQSTDVVSASADGISEAADNLSRRTEQQAASLEETAAALDEITSTVRSSSERATEANKMVGETRQSTDRSGKIVNSAISAMTRIKEESDRISKIIVVIDEIAFQTNLLALNAGVEAARAGEAGRGFAVVAQEVRELAQRSATAAREIKELISSSATEVESGVSLVQSTGEALSEIEALVSKVNEQVNSIATAAHEQASALAEVNTAINQMDQMTQQNAAMVEETSAASQTLTQESSQLSSMLRKFRLRSATGGSSTQARAA</sequence>
<dbReference type="Gene3D" id="3.30.450.20">
    <property type="entry name" value="PAS domain"/>
    <property type="match status" value="1"/>
</dbReference>
<accession>A9D409</accession>
<comment type="subcellular location">
    <subcellularLocation>
        <location evidence="1">Cell membrane</location>
        <topology evidence="1">Multi-pass membrane protein</topology>
    </subcellularLocation>
</comment>
<dbReference type="PROSITE" id="PS50885">
    <property type="entry name" value="HAMP"/>
    <property type="match status" value="2"/>
</dbReference>
<evidence type="ECO:0000256" key="9">
    <source>
        <dbReference type="SAM" id="MobiDB-lite"/>
    </source>
</evidence>
<evidence type="ECO:0000259" key="11">
    <source>
        <dbReference type="PROSITE" id="PS50111"/>
    </source>
</evidence>
<dbReference type="SMART" id="SM01049">
    <property type="entry name" value="Cache_2"/>
    <property type="match status" value="1"/>
</dbReference>
<dbReference type="STRING" id="411684.HPDFL43_05020"/>
<keyword evidence="8" id="KW-0807">Transducer</keyword>
<dbReference type="eggNOG" id="COG0840">
    <property type="taxonomic scope" value="Bacteria"/>
</dbReference>
<dbReference type="GO" id="GO:0007165">
    <property type="term" value="P:signal transduction"/>
    <property type="evidence" value="ECO:0007669"/>
    <property type="project" value="UniProtKB-KW"/>
</dbReference>
<dbReference type="CDD" id="cd06225">
    <property type="entry name" value="HAMP"/>
    <property type="match status" value="1"/>
</dbReference>
<comment type="similarity">
    <text evidence="7">Belongs to the methyl-accepting chemotaxis (MCP) protein family.</text>
</comment>
<dbReference type="InterPro" id="IPR033480">
    <property type="entry name" value="sCache_2"/>
</dbReference>
<protein>
    <submittedName>
        <fullName evidence="13">Methyl-accepting chemotaxis protein</fullName>
    </submittedName>
</protein>
<dbReference type="PANTHER" id="PTHR43531">
    <property type="entry name" value="PROTEIN ICFG"/>
    <property type="match status" value="1"/>
</dbReference>
<keyword evidence="4 10" id="KW-0812">Transmembrane</keyword>
<evidence type="ECO:0000256" key="3">
    <source>
        <dbReference type="ARBA" id="ARBA00022500"/>
    </source>
</evidence>
<keyword evidence="14" id="KW-1185">Reference proteome</keyword>
<dbReference type="SUPFAM" id="SSF158472">
    <property type="entry name" value="HAMP domain-like"/>
    <property type="match status" value="1"/>
</dbReference>
<dbReference type="eggNOG" id="COG4564">
    <property type="taxonomic scope" value="Bacteria"/>
</dbReference>
<dbReference type="FunFam" id="1.10.287.950:FF:000001">
    <property type="entry name" value="Methyl-accepting chemotaxis sensory transducer"/>
    <property type="match status" value="1"/>
</dbReference>
<dbReference type="Pfam" id="PF00672">
    <property type="entry name" value="HAMP"/>
    <property type="match status" value="1"/>
</dbReference>
<dbReference type="Pfam" id="PF17200">
    <property type="entry name" value="sCache_2"/>
    <property type="match status" value="1"/>
</dbReference>
<evidence type="ECO:0000256" key="7">
    <source>
        <dbReference type="ARBA" id="ARBA00029447"/>
    </source>
</evidence>
<dbReference type="GO" id="GO:0006935">
    <property type="term" value="P:chemotaxis"/>
    <property type="evidence" value="ECO:0007669"/>
    <property type="project" value="UniProtKB-KW"/>
</dbReference>
<dbReference type="InterPro" id="IPR003660">
    <property type="entry name" value="HAMP_dom"/>
</dbReference>
<feature type="domain" description="HAMP" evidence="12">
    <location>
        <begin position="292"/>
        <end position="343"/>
    </location>
</feature>
<dbReference type="Proteomes" id="UP000004291">
    <property type="component" value="Chromosome"/>
</dbReference>
<reference evidence="13 14" key="1">
    <citation type="submission" date="2007-10" db="EMBL/GenBank/DDBJ databases">
        <authorList>
            <person name="Wagner-Dobler I."/>
            <person name="Ferriera S."/>
            <person name="Johnson J."/>
            <person name="Kravitz S."/>
            <person name="Beeson K."/>
            <person name="Sutton G."/>
            <person name="Rogers Y.-H."/>
            <person name="Friedman R."/>
            <person name="Frazier M."/>
            <person name="Venter J.C."/>
        </authorList>
    </citation>
    <scope>NUCLEOTIDE SEQUENCE [LARGE SCALE GENOMIC DNA]</scope>
    <source>
        <strain evidence="13 14">DFL-43</strain>
    </source>
</reference>
<dbReference type="EMBL" id="ABIA03000002">
    <property type="protein sequence ID" value="EDQ33787.2"/>
    <property type="molecule type" value="Genomic_DNA"/>
</dbReference>
<proteinExistence type="inferred from homology"/>
<evidence type="ECO:0000313" key="13">
    <source>
        <dbReference type="EMBL" id="EDQ33787.2"/>
    </source>
</evidence>
<dbReference type="AlphaFoldDB" id="A9D409"/>
<feature type="domain" description="HAMP" evidence="12">
    <location>
        <begin position="211"/>
        <end position="264"/>
    </location>
</feature>
<organism evidence="13 14">
    <name type="scientific">Hoeflea phototrophica (strain DSM 17068 / NCIMB 14078 / DFL-43)</name>
    <dbReference type="NCBI Taxonomy" id="411684"/>
    <lineage>
        <taxon>Bacteria</taxon>
        <taxon>Pseudomonadati</taxon>
        <taxon>Pseudomonadota</taxon>
        <taxon>Alphaproteobacteria</taxon>
        <taxon>Hyphomicrobiales</taxon>
        <taxon>Rhizobiaceae</taxon>
        <taxon>Hoeflea</taxon>
    </lineage>
</organism>
<evidence type="ECO:0000256" key="2">
    <source>
        <dbReference type="ARBA" id="ARBA00022475"/>
    </source>
</evidence>
<dbReference type="SUPFAM" id="SSF58104">
    <property type="entry name" value="Methyl-accepting chemotaxis protein (MCP) signaling domain"/>
    <property type="match status" value="1"/>
</dbReference>
<dbReference type="InterPro" id="IPR004089">
    <property type="entry name" value="MCPsignal_dom"/>
</dbReference>
<dbReference type="SMART" id="SM00283">
    <property type="entry name" value="MA"/>
    <property type="match status" value="1"/>
</dbReference>
<evidence type="ECO:0000313" key="14">
    <source>
        <dbReference type="Proteomes" id="UP000004291"/>
    </source>
</evidence>
<dbReference type="GO" id="GO:0004888">
    <property type="term" value="F:transmembrane signaling receptor activity"/>
    <property type="evidence" value="ECO:0007669"/>
    <property type="project" value="InterPro"/>
</dbReference>
<dbReference type="InterPro" id="IPR004090">
    <property type="entry name" value="Chemotax_Me-accpt_rcpt"/>
</dbReference>
<keyword evidence="3" id="KW-0145">Chemotaxis</keyword>
<dbReference type="PRINTS" id="PR00260">
    <property type="entry name" value="CHEMTRNSDUCR"/>
</dbReference>
<evidence type="ECO:0000256" key="1">
    <source>
        <dbReference type="ARBA" id="ARBA00004651"/>
    </source>
</evidence>
<gene>
    <name evidence="13" type="ORF">HPDFL43_05020</name>
</gene>
<dbReference type="HOGENOM" id="CLU_000445_107_21_5"/>
<evidence type="ECO:0000256" key="5">
    <source>
        <dbReference type="ARBA" id="ARBA00022989"/>
    </source>
</evidence>
<comment type="caution">
    <text evidence="13">The sequence shown here is derived from an EMBL/GenBank/DDBJ whole genome shotgun (WGS) entry which is preliminary data.</text>
</comment>
<dbReference type="CDD" id="cd11386">
    <property type="entry name" value="MCP_signal"/>
    <property type="match status" value="1"/>
</dbReference>
<dbReference type="Pfam" id="PF00015">
    <property type="entry name" value="MCPsignal"/>
    <property type="match status" value="1"/>
</dbReference>
<dbReference type="InterPro" id="IPR051310">
    <property type="entry name" value="MCP_chemotaxis"/>
</dbReference>
<keyword evidence="2" id="KW-1003">Cell membrane</keyword>
<evidence type="ECO:0000256" key="4">
    <source>
        <dbReference type="ARBA" id="ARBA00022692"/>
    </source>
</evidence>
<keyword evidence="5 10" id="KW-1133">Transmembrane helix</keyword>
<dbReference type="GO" id="GO:0005886">
    <property type="term" value="C:plasma membrane"/>
    <property type="evidence" value="ECO:0007669"/>
    <property type="project" value="UniProtKB-SubCell"/>
</dbReference>
<name>A9D409_HOEPD</name>